<sequence>MNVVRAARSGAAPRRALAFVAVMILAEGGMGEGVAENERSGKGVAIKISASREEVGQGLTVLRALPAPELEAVGPFIFLDQMGPAAPPAGGVPAHPHAGIEVITYLLEGANEHRDSFGNRSAILPGGAQWIVSGSGMLHAEFPRAGASGVMHGVQLWVRQAPALDDQPPRYAAVAPEDAPVADVEGARLRLLAGSMPIFFTAPGPIRLSVAADLVHVTLAPGASATLPLRKSHEAGVYVLAGRGTVEGAALQRGELALLRPASTVTLANPGPAPLEALLLGGEPAPRPLVFRGPFVFNSRERIERAFADYAAGRMGRLDGAPF</sequence>
<gene>
    <name evidence="6" type="ORF">H2LOC_018035</name>
</gene>
<reference evidence="6 7" key="1">
    <citation type="submission" date="2019-11" db="EMBL/GenBank/DDBJ databases">
        <title>The genome sequence of Methylocystis heyeri.</title>
        <authorList>
            <person name="Oshkin I.Y."/>
            <person name="Miroshnikov K."/>
            <person name="Dedysh S.N."/>
        </authorList>
    </citation>
    <scope>NUCLEOTIDE SEQUENCE [LARGE SCALE GENOMIC DNA]</scope>
    <source>
        <strain evidence="6 7">H2</strain>
    </source>
</reference>
<feature type="binding site" evidence="2">
    <location>
        <position position="141"/>
    </location>
    <ligand>
        <name>Fe cation</name>
        <dbReference type="ChEBI" id="CHEBI:24875"/>
    </ligand>
</feature>
<dbReference type="RefSeq" id="WP_136497328.1">
    <property type="nucleotide sequence ID" value="NZ_CP046052.1"/>
</dbReference>
<dbReference type="InterPro" id="IPR003829">
    <property type="entry name" value="Pirin_N_dom"/>
</dbReference>
<comment type="cofactor">
    <cofactor evidence="2">
        <name>Fe cation</name>
        <dbReference type="ChEBI" id="CHEBI:24875"/>
    </cofactor>
    <text evidence="2">Binds 1 Fe cation per subunit.</text>
</comment>
<dbReference type="SUPFAM" id="SSF51182">
    <property type="entry name" value="RmlC-like cupins"/>
    <property type="match status" value="1"/>
</dbReference>
<evidence type="ECO:0000256" key="3">
    <source>
        <dbReference type="RuleBase" id="RU003457"/>
    </source>
</evidence>
<dbReference type="PANTHER" id="PTHR13903:SF8">
    <property type="entry name" value="PIRIN"/>
    <property type="match status" value="1"/>
</dbReference>
<organism evidence="6 7">
    <name type="scientific">Methylocystis heyeri</name>
    <dbReference type="NCBI Taxonomy" id="391905"/>
    <lineage>
        <taxon>Bacteria</taxon>
        <taxon>Pseudomonadati</taxon>
        <taxon>Pseudomonadota</taxon>
        <taxon>Alphaproteobacteria</taxon>
        <taxon>Hyphomicrobiales</taxon>
        <taxon>Methylocystaceae</taxon>
        <taxon>Methylocystis</taxon>
    </lineage>
</organism>
<keyword evidence="2" id="KW-0408">Iron</keyword>
<evidence type="ECO:0000259" key="5">
    <source>
        <dbReference type="Pfam" id="PF05726"/>
    </source>
</evidence>
<feature type="binding site" evidence="2">
    <location>
        <position position="95"/>
    </location>
    <ligand>
        <name>Fe cation</name>
        <dbReference type="ChEBI" id="CHEBI:24875"/>
    </ligand>
</feature>
<dbReference type="AlphaFoldDB" id="A0A6B8KKH9"/>
<dbReference type="Pfam" id="PF02678">
    <property type="entry name" value="Pirin"/>
    <property type="match status" value="1"/>
</dbReference>
<keyword evidence="2" id="KW-0479">Metal-binding</keyword>
<dbReference type="PANTHER" id="PTHR13903">
    <property type="entry name" value="PIRIN-RELATED"/>
    <property type="match status" value="1"/>
</dbReference>
<dbReference type="Proteomes" id="UP000309061">
    <property type="component" value="Chromosome"/>
</dbReference>
<comment type="similarity">
    <text evidence="1 3">Belongs to the pirin family.</text>
</comment>
<feature type="domain" description="Pirin N-terminal" evidence="4">
    <location>
        <begin position="61"/>
        <end position="158"/>
    </location>
</feature>
<keyword evidence="7" id="KW-1185">Reference proteome</keyword>
<dbReference type="EMBL" id="CP046052">
    <property type="protein sequence ID" value="QGM47435.1"/>
    <property type="molecule type" value="Genomic_DNA"/>
</dbReference>
<dbReference type="OrthoDB" id="9780903at2"/>
<dbReference type="Pfam" id="PF05726">
    <property type="entry name" value="Pirin_C"/>
    <property type="match status" value="1"/>
</dbReference>
<evidence type="ECO:0000256" key="2">
    <source>
        <dbReference type="PIRSR" id="PIRSR006232-1"/>
    </source>
</evidence>
<dbReference type="Gene3D" id="2.60.120.10">
    <property type="entry name" value="Jelly Rolls"/>
    <property type="match status" value="2"/>
</dbReference>
<protein>
    <submittedName>
        <fullName evidence="6">Pirin family protein</fullName>
    </submittedName>
</protein>
<dbReference type="CDD" id="cd02247">
    <property type="entry name" value="cupin_pirin_C"/>
    <property type="match status" value="1"/>
</dbReference>
<dbReference type="InterPro" id="IPR008778">
    <property type="entry name" value="Pirin_C_dom"/>
</dbReference>
<feature type="binding site" evidence="2">
    <location>
        <position position="97"/>
    </location>
    <ligand>
        <name>Fe cation</name>
        <dbReference type="ChEBI" id="CHEBI:24875"/>
    </ligand>
</feature>
<dbReference type="CDD" id="cd02909">
    <property type="entry name" value="cupin_pirin_N"/>
    <property type="match status" value="1"/>
</dbReference>
<dbReference type="InterPro" id="IPR011051">
    <property type="entry name" value="RmlC_Cupin_sf"/>
</dbReference>
<evidence type="ECO:0000313" key="6">
    <source>
        <dbReference type="EMBL" id="QGM47435.1"/>
    </source>
</evidence>
<evidence type="ECO:0000259" key="4">
    <source>
        <dbReference type="Pfam" id="PF02678"/>
    </source>
</evidence>
<name>A0A6B8KKH9_9HYPH</name>
<evidence type="ECO:0000313" key="7">
    <source>
        <dbReference type="Proteomes" id="UP000309061"/>
    </source>
</evidence>
<feature type="domain" description="Pirin C-terminal" evidence="5">
    <location>
        <begin position="215"/>
        <end position="316"/>
    </location>
</feature>
<proteinExistence type="inferred from homology"/>
<dbReference type="InterPro" id="IPR014710">
    <property type="entry name" value="RmlC-like_jellyroll"/>
</dbReference>
<evidence type="ECO:0000256" key="1">
    <source>
        <dbReference type="ARBA" id="ARBA00008416"/>
    </source>
</evidence>
<dbReference type="PIRSF" id="PIRSF006232">
    <property type="entry name" value="Pirin"/>
    <property type="match status" value="1"/>
</dbReference>
<dbReference type="InterPro" id="IPR012093">
    <property type="entry name" value="Pirin"/>
</dbReference>
<feature type="binding site" evidence="2">
    <location>
        <position position="139"/>
    </location>
    <ligand>
        <name>Fe cation</name>
        <dbReference type="ChEBI" id="CHEBI:24875"/>
    </ligand>
</feature>
<accession>A0A6B8KKH9</accession>
<dbReference type="KEGG" id="mhey:H2LOC_018035"/>
<dbReference type="GO" id="GO:0046872">
    <property type="term" value="F:metal ion binding"/>
    <property type="evidence" value="ECO:0007669"/>
    <property type="project" value="UniProtKB-KW"/>
</dbReference>